<dbReference type="InterPro" id="IPR002781">
    <property type="entry name" value="TM_pro_TauE-like"/>
</dbReference>
<feature type="transmembrane region" description="Helical" evidence="5">
    <location>
        <begin position="12"/>
        <end position="40"/>
    </location>
</feature>
<evidence type="ECO:0000256" key="2">
    <source>
        <dbReference type="ARBA" id="ARBA00022692"/>
    </source>
</evidence>
<evidence type="ECO:0000256" key="5">
    <source>
        <dbReference type="RuleBase" id="RU363041"/>
    </source>
</evidence>
<comment type="caution">
    <text evidence="6">The sequence shown here is derived from an EMBL/GenBank/DDBJ whole genome shotgun (WGS) entry which is preliminary data.</text>
</comment>
<organism evidence="6 7">
    <name type="scientific">Trinickia soli</name>
    <dbReference type="NCBI Taxonomy" id="380675"/>
    <lineage>
        <taxon>Bacteria</taxon>
        <taxon>Pseudomonadati</taxon>
        <taxon>Pseudomonadota</taxon>
        <taxon>Betaproteobacteria</taxon>
        <taxon>Burkholderiales</taxon>
        <taxon>Burkholderiaceae</taxon>
        <taxon>Trinickia</taxon>
    </lineage>
</organism>
<dbReference type="Proteomes" id="UP000235347">
    <property type="component" value="Unassembled WGS sequence"/>
</dbReference>
<keyword evidence="7" id="KW-1185">Reference proteome</keyword>
<accession>A0A2N7VPA6</accession>
<dbReference type="EMBL" id="PNYB01000023">
    <property type="protein sequence ID" value="PMS18999.1"/>
    <property type="molecule type" value="Genomic_DNA"/>
</dbReference>
<feature type="transmembrane region" description="Helical" evidence="5">
    <location>
        <begin position="206"/>
        <end position="224"/>
    </location>
</feature>
<evidence type="ECO:0000256" key="4">
    <source>
        <dbReference type="ARBA" id="ARBA00023136"/>
    </source>
</evidence>
<sequence length="258" mass="25221">MTLQTQVALACLSGLSIGFALGLVGGGAGTLSVPLLLYFVKVGDAHVAIGTTAAAISATALVNLVSYARAGLVQWRTGAVFAAAGMAGAFAGSRWSLRVDGGALMLLLAAIVAVVALLMFSPVQAASGGMAAPGAPGRAFATAGAGVAVGGVAGFFGISGGFLSVPALHFIARVPMLEAVASSLVSVVAFGSTTAANYALAGKVNAPLALALVVGGVVGGHGGMRMAKAIAVKGHALRRIFAGLLLLIATYIAYRSVG</sequence>
<feature type="transmembrane region" description="Helical" evidence="5">
    <location>
        <begin position="140"/>
        <end position="165"/>
    </location>
</feature>
<dbReference type="PANTHER" id="PTHR43701">
    <property type="entry name" value="MEMBRANE TRANSPORTER PROTEIN MJ0441-RELATED"/>
    <property type="match status" value="1"/>
</dbReference>
<gene>
    <name evidence="6" type="ORF">C0Z19_22380</name>
</gene>
<comment type="subcellular location">
    <subcellularLocation>
        <location evidence="5">Cell membrane</location>
        <topology evidence="5">Multi-pass membrane protein</topology>
    </subcellularLocation>
    <subcellularLocation>
        <location evidence="1">Membrane</location>
        <topology evidence="1">Multi-pass membrane protein</topology>
    </subcellularLocation>
</comment>
<evidence type="ECO:0000256" key="1">
    <source>
        <dbReference type="ARBA" id="ARBA00004141"/>
    </source>
</evidence>
<reference evidence="6 7" key="1">
    <citation type="submission" date="2018-01" db="EMBL/GenBank/DDBJ databases">
        <title>Whole genome analyses suggest that Burkholderia sensu lato contains two further novel genera in the rhizoxinica-symbiotica group Mycetohabitans gen. nov., and Trinickia gen. nov.: implications for the evolution of diazotrophy and nodulation in the Burkholderiaceae.</title>
        <authorList>
            <person name="Estrada-de los Santos P."/>
            <person name="Palmer M."/>
            <person name="Chavez-Ramirez B."/>
            <person name="Beukes C."/>
            <person name="Steenkamp E.T."/>
            <person name="Hirsch A.M."/>
            <person name="Manyaka P."/>
            <person name="Maluk M."/>
            <person name="Lafos M."/>
            <person name="Crook M."/>
            <person name="Gross E."/>
            <person name="Simon M.F."/>
            <person name="Bueno dos Reis Junior F."/>
            <person name="Poole P.S."/>
            <person name="Venter S.N."/>
            <person name="James E.K."/>
        </authorList>
    </citation>
    <scope>NUCLEOTIDE SEQUENCE [LARGE SCALE GENOMIC DNA]</scope>
    <source>
        <strain evidence="6 7">GP25-8</strain>
    </source>
</reference>
<protein>
    <recommendedName>
        <fullName evidence="5">Probable membrane transporter protein</fullName>
    </recommendedName>
</protein>
<evidence type="ECO:0000313" key="7">
    <source>
        <dbReference type="Proteomes" id="UP000235347"/>
    </source>
</evidence>
<keyword evidence="2 5" id="KW-0812">Transmembrane</keyword>
<keyword evidence="4 5" id="KW-0472">Membrane</keyword>
<keyword evidence="3 5" id="KW-1133">Transmembrane helix</keyword>
<evidence type="ECO:0000313" key="6">
    <source>
        <dbReference type="EMBL" id="PMS18999.1"/>
    </source>
</evidence>
<dbReference type="PANTHER" id="PTHR43701:SF2">
    <property type="entry name" value="MEMBRANE TRANSPORTER PROTEIN YJNA-RELATED"/>
    <property type="match status" value="1"/>
</dbReference>
<feature type="transmembrane region" description="Helical" evidence="5">
    <location>
        <begin position="47"/>
        <end position="67"/>
    </location>
</feature>
<proteinExistence type="inferred from homology"/>
<keyword evidence="5" id="KW-1003">Cell membrane</keyword>
<dbReference type="GO" id="GO:0005886">
    <property type="term" value="C:plasma membrane"/>
    <property type="evidence" value="ECO:0007669"/>
    <property type="project" value="UniProtKB-SubCell"/>
</dbReference>
<comment type="similarity">
    <text evidence="5">Belongs to the 4-toluene sulfonate uptake permease (TSUP) (TC 2.A.102) family.</text>
</comment>
<dbReference type="Pfam" id="PF01925">
    <property type="entry name" value="TauE"/>
    <property type="match status" value="1"/>
</dbReference>
<dbReference type="InterPro" id="IPR051598">
    <property type="entry name" value="TSUP/Inactive_protease-like"/>
</dbReference>
<evidence type="ECO:0000256" key="3">
    <source>
        <dbReference type="ARBA" id="ARBA00022989"/>
    </source>
</evidence>
<name>A0A2N7VPA6_9BURK</name>
<dbReference type="AlphaFoldDB" id="A0A2N7VPA6"/>
<feature type="transmembrane region" description="Helical" evidence="5">
    <location>
        <begin position="236"/>
        <end position="254"/>
    </location>
</feature>
<feature type="transmembrane region" description="Helical" evidence="5">
    <location>
        <begin position="103"/>
        <end position="120"/>
    </location>
</feature>
<feature type="transmembrane region" description="Helical" evidence="5">
    <location>
        <begin position="177"/>
        <end position="200"/>
    </location>
</feature>